<comment type="similarity">
    <text evidence="1 3">Belongs to the HAD-like hydrolase superfamily. S-2-haloalkanoic acid dehalogenase family.</text>
</comment>
<dbReference type="Gene3D" id="3.40.50.1000">
    <property type="entry name" value="HAD superfamily/HAD-like"/>
    <property type="match status" value="1"/>
</dbReference>
<evidence type="ECO:0000256" key="3">
    <source>
        <dbReference type="RuleBase" id="RU368077"/>
    </source>
</evidence>
<organism evidence="4 5">
    <name type="scientific">Stella humosa</name>
    <dbReference type="NCBI Taxonomy" id="94"/>
    <lineage>
        <taxon>Bacteria</taxon>
        <taxon>Pseudomonadati</taxon>
        <taxon>Pseudomonadota</taxon>
        <taxon>Alphaproteobacteria</taxon>
        <taxon>Rhodospirillales</taxon>
        <taxon>Stellaceae</taxon>
        <taxon>Stella</taxon>
    </lineage>
</organism>
<accession>A0A3N1MB79</accession>
<comment type="function">
    <text evidence="3">Catalyzes the hydrolytic dehalogenation of small (S)-2-haloalkanoic acids to yield the corresponding (R)-2-hydroxyalkanoic acids.</text>
</comment>
<dbReference type="SUPFAM" id="SSF56784">
    <property type="entry name" value="HAD-like"/>
    <property type="match status" value="1"/>
</dbReference>
<reference evidence="4 5" key="1">
    <citation type="submission" date="2018-11" db="EMBL/GenBank/DDBJ databases">
        <title>Genomic Encyclopedia of Type Strains, Phase IV (KMG-IV): sequencing the most valuable type-strain genomes for metagenomic binning, comparative biology and taxonomic classification.</title>
        <authorList>
            <person name="Goeker M."/>
        </authorList>
    </citation>
    <scope>NUCLEOTIDE SEQUENCE [LARGE SCALE GENOMIC DNA]</scope>
    <source>
        <strain evidence="4 5">DSM 5900</strain>
    </source>
</reference>
<dbReference type="InterPro" id="IPR006328">
    <property type="entry name" value="2-HAD"/>
</dbReference>
<dbReference type="Proteomes" id="UP000278222">
    <property type="component" value="Unassembled WGS sequence"/>
</dbReference>
<dbReference type="AlphaFoldDB" id="A0A3N1MB79"/>
<dbReference type="SFLD" id="SFLDS00003">
    <property type="entry name" value="Haloacid_Dehalogenase"/>
    <property type="match status" value="1"/>
</dbReference>
<evidence type="ECO:0000313" key="4">
    <source>
        <dbReference type="EMBL" id="ROQ00971.1"/>
    </source>
</evidence>
<dbReference type="InterPro" id="IPR006439">
    <property type="entry name" value="HAD-SF_hydro_IA"/>
</dbReference>
<dbReference type="SFLD" id="SFLDF00045">
    <property type="entry name" value="2-haloacid_dehalogenase"/>
    <property type="match status" value="1"/>
</dbReference>
<dbReference type="InterPro" id="IPR023198">
    <property type="entry name" value="PGP-like_dom2"/>
</dbReference>
<evidence type="ECO:0000256" key="2">
    <source>
        <dbReference type="ARBA" id="ARBA00022801"/>
    </source>
</evidence>
<name>A0A3N1MB79_9PROT</name>
<dbReference type="CDD" id="cd02588">
    <property type="entry name" value="HAD_L2-DEX"/>
    <property type="match status" value="1"/>
</dbReference>
<dbReference type="Gene3D" id="1.10.150.240">
    <property type="entry name" value="Putative phosphatase, domain 2"/>
    <property type="match status" value="1"/>
</dbReference>
<dbReference type="SFLD" id="SFLDG01129">
    <property type="entry name" value="C1.5:_HAD__Beta-PGM__Phosphata"/>
    <property type="match status" value="1"/>
</dbReference>
<comment type="caution">
    <text evidence="4">The sequence shown here is derived from an EMBL/GenBank/DDBJ whole genome shotgun (WGS) entry which is preliminary data.</text>
</comment>
<evidence type="ECO:0000313" key="5">
    <source>
        <dbReference type="Proteomes" id="UP000278222"/>
    </source>
</evidence>
<dbReference type="NCBIfam" id="TIGR01428">
    <property type="entry name" value="HAD_type_II"/>
    <property type="match status" value="1"/>
</dbReference>
<keyword evidence="2 3" id="KW-0378">Hydrolase</keyword>
<sequence length="229" mass="24417">MSAATALAGTRVCVFDAYGTLFDVAAAANRWRDLLGGHAGPLTELWRRKQLEYTWLRSLMGRYEDFWHVTGAALDHAMAALAIADPGLRARLMASYLELDAYADAHAMLTRLKAAGRPTAILSNGSPSMLAAAVSAARIGRLLDAVLSVDPVAVYKPHPSVYALACERFACKPAEVCFVSANGWDVAGAASFGFQAVHIDRTRQPAEGLPGTPAARVSSLDELPHLLAL</sequence>
<dbReference type="EC" id="3.8.1.2" evidence="3"/>
<dbReference type="Pfam" id="PF00702">
    <property type="entry name" value="Hydrolase"/>
    <property type="match status" value="1"/>
</dbReference>
<protein>
    <recommendedName>
        <fullName evidence="3">(S)-2-haloacid dehalogenase</fullName>
        <ecNumber evidence="3">3.8.1.2</ecNumber>
    </recommendedName>
    <alternativeName>
        <fullName evidence="3">2-haloalkanoic acid dehalogenase</fullName>
    </alternativeName>
    <alternativeName>
        <fullName evidence="3">Halocarboxylic acid halidohydrolase</fullName>
    </alternativeName>
    <alternativeName>
        <fullName evidence="3">L-2-haloacid dehalogenase</fullName>
    </alternativeName>
</protein>
<dbReference type="GO" id="GO:0018784">
    <property type="term" value="F:(S)-2-haloacid dehalogenase activity"/>
    <property type="evidence" value="ECO:0007669"/>
    <property type="project" value="UniProtKB-UniRule"/>
</dbReference>
<dbReference type="InterPro" id="IPR036412">
    <property type="entry name" value="HAD-like_sf"/>
</dbReference>
<dbReference type="InterPro" id="IPR023214">
    <property type="entry name" value="HAD_sf"/>
</dbReference>
<dbReference type="InterPro" id="IPR051540">
    <property type="entry name" value="S-2-haloacid_dehalogenase"/>
</dbReference>
<dbReference type="PANTHER" id="PTHR43316:SF3">
    <property type="entry name" value="HALOACID DEHALOGENASE, TYPE II (AFU_ORTHOLOGUE AFUA_2G07750)-RELATED"/>
    <property type="match status" value="1"/>
</dbReference>
<dbReference type="PANTHER" id="PTHR43316">
    <property type="entry name" value="HYDROLASE, HALOACID DELAHOGENASE-RELATED"/>
    <property type="match status" value="1"/>
</dbReference>
<dbReference type="NCBIfam" id="TIGR01493">
    <property type="entry name" value="HAD-SF-IA-v2"/>
    <property type="match status" value="1"/>
</dbReference>
<keyword evidence="5" id="KW-1185">Reference proteome</keyword>
<dbReference type="EMBL" id="RJKX01000011">
    <property type="protein sequence ID" value="ROQ00971.1"/>
    <property type="molecule type" value="Genomic_DNA"/>
</dbReference>
<dbReference type="OrthoDB" id="7989657at2"/>
<dbReference type="RefSeq" id="WP_123687777.1">
    <property type="nucleotide sequence ID" value="NZ_AP019700.1"/>
</dbReference>
<dbReference type="PRINTS" id="PR00413">
    <property type="entry name" value="HADHALOGNASE"/>
</dbReference>
<comment type="catalytic activity">
    <reaction evidence="3">
        <text>an (S)-2-haloacid + H2O = a (2R)-2-hydroxycarboxylate + a halide anion + H(+)</text>
        <dbReference type="Rhea" id="RHEA:11192"/>
        <dbReference type="ChEBI" id="CHEBI:15377"/>
        <dbReference type="ChEBI" id="CHEBI:15378"/>
        <dbReference type="ChEBI" id="CHEBI:16042"/>
        <dbReference type="ChEBI" id="CHEBI:58314"/>
        <dbReference type="ChEBI" id="CHEBI:137405"/>
        <dbReference type="EC" id="3.8.1.2"/>
    </reaction>
</comment>
<proteinExistence type="inferred from homology"/>
<dbReference type="SFLD" id="SFLDG01135">
    <property type="entry name" value="C1.5.6:_HAD__Beta-PGM__Phospha"/>
    <property type="match status" value="1"/>
</dbReference>
<evidence type="ECO:0000256" key="1">
    <source>
        <dbReference type="ARBA" id="ARBA00008106"/>
    </source>
</evidence>
<gene>
    <name evidence="4" type="ORF">EDC65_0141</name>
</gene>